<dbReference type="AlphaFoldDB" id="A0A3M8P670"/>
<dbReference type="Gene3D" id="3.30.450.20">
    <property type="entry name" value="PAS domain"/>
    <property type="match status" value="1"/>
</dbReference>
<dbReference type="InterPro" id="IPR036513">
    <property type="entry name" value="STAS_dom_sf"/>
</dbReference>
<evidence type="ECO:0000313" key="4">
    <source>
        <dbReference type="Proteomes" id="UP000275473"/>
    </source>
</evidence>
<dbReference type="Proteomes" id="UP000275473">
    <property type="component" value="Unassembled WGS sequence"/>
</dbReference>
<dbReference type="InterPro" id="IPR000014">
    <property type="entry name" value="PAS"/>
</dbReference>
<keyword evidence="4" id="KW-1185">Reference proteome</keyword>
<reference evidence="3 4" key="1">
    <citation type="journal article" date="2018" name="Int. J. Syst. Evol. Microbiol.">
        <title>Planococcus salinus sp. nov., a moderately halophilic bacterium isolated from a saline-alkali soil.</title>
        <authorList>
            <person name="Gan L."/>
        </authorList>
    </citation>
    <scope>NUCLEOTIDE SEQUENCE [LARGE SCALE GENOMIC DNA]</scope>
    <source>
        <strain evidence="3 4">LCB217</strain>
    </source>
</reference>
<proteinExistence type="predicted"/>
<dbReference type="Pfam" id="PF13426">
    <property type="entry name" value="PAS_9"/>
    <property type="match status" value="1"/>
</dbReference>
<evidence type="ECO:0000313" key="3">
    <source>
        <dbReference type="EMBL" id="RNF39167.1"/>
    </source>
</evidence>
<dbReference type="InterPro" id="IPR035965">
    <property type="entry name" value="PAS-like_dom_sf"/>
</dbReference>
<comment type="caution">
    <text evidence="3">The sequence shown here is derived from an EMBL/GenBank/DDBJ whole genome shotgun (WGS) entry which is preliminary data.</text>
</comment>
<dbReference type="CDD" id="cd07041">
    <property type="entry name" value="STAS_RsbR_RsbS_like"/>
    <property type="match status" value="1"/>
</dbReference>
<dbReference type="InterPro" id="IPR051932">
    <property type="entry name" value="Bact_StressResp_Reg"/>
</dbReference>
<sequence length="253" mass="28338">MTAIGTIPGNISLLNALDYIGETIVIADDSYTIRWMNTEACKLLLDIAPLFGFKDCGELIGKSMDIFHEDPARQKEIMENLTEVHRARITIRNEFVTDIVITPIQNEEGIIDGYIVMLMDVTTQAEEQKRSEKLIEELSIPILHIWERTIALPLIGEFDRERSDQLIATVLTECADKGVEYVLVDLSGLTEFESQIRYQIEMLTDSLTLIGTTCILVGIGPELAMSIVKLESGTPTFNSAHDGLQYIMNLQAK</sequence>
<protein>
    <submittedName>
        <fullName evidence="3">PAS domain-containing protein</fullName>
    </submittedName>
</protein>
<dbReference type="Pfam" id="PF01740">
    <property type="entry name" value="STAS"/>
    <property type="match status" value="1"/>
</dbReference>
<dbReference type="PANTHER" id="PTHR33745:SF8">
    <property type="entry name" value="BLUE-LIGHT PHOTORECEPTOR"/>
    <property type="match status" value="1"/>
</dbReference>
<accession>A0A3M8P670</accession>
<evidence type="ECO:0000259" key="2">
    <source>
        <dbReference type="Pfam" id="PF13426"/>
    </source>
</evidence>
<feature type="domain" description="PAS" evidence="2">
    <location>
        <begin position="23"/>
        <end position="122"/>
    </location>
</feature>
<evidence type="ECO:0000259" key="1">
    <source>
        <dbReference type="Pfam" id="PF01740"/>
    </source>
</evidence>
<organism evidence="3 4">
    <name type="scientific">Planococcus salinus</name>
    <dbReference type="NCBI Taxonomy" id="1848460"/>
    <lineage>
        <taxon>Bacteria</taxon>
        <taxon>Bacillati</taxon>
        <taxon>Bacillota</taxon>
        <taxon>Bacilli</taxon>
        <taxon>Bacillales</taxon>
        <taxon>Caryophanaceae</taxon>
        <taxon>Planococcus</taxon>
    </lineage>
</organism>
<gene>
    <name evidence="3" type="ORF">EEX84_10725</name>
</gene>
<dbReference type="EMBL" id="RIAX01000007">
    <property type="protein sequence ID" value="RNF39167.1"/>
    <property type="molecule type" value="Genomic_DNA"/>
</dbReference>
<name>A0A3M8P670_9BACL</name>
<dbReference type="Gene3D" id="3.30.750.24">
    <property type="entry name" value="STAS domain"/>
    <property type="match status" value="1"/>
</dbReference>
<feature type="domain" description="STAS" evidence="1">
    <location>
        <begin position="147"/>
        <end position="230"/>
    </location>
</feature>
<dbReference type="RefSeq" id="WP_123165635.1">
    <property type="nucleotide sequence ID" value="NZ_RIAX01000007.1"/>
</dbReference>
<dbReference type="SUPFAM" id="SSF52091">
    <property type="entry name" value="SpoIIaa-like"/>
    <property type="match status" value="1"/>
</dbReference>
<dbReference type="SUPFAM" id="SSF55785">
    <property type="entry name" value="PYP-like sensor domain (PAS domain)"/>
    <property type="match status" value="1"/>
</dbReference>
<dbReference type="PANTHER" id="PTHR33745">
    <property type="entry name" value="RSBT ANTAGONIST PROTEIN RSBS-RELATED"/>
    <property type="match status" value="1"/>
</dbReference>
<dbReference type="OrthoDB" id="2835068at2"/>
<dbReference type="InterPro" id="IPR002645">
    <property type="entry name" value="STAS_dom"/>
</dbReference>